<comment type="caution">
    <text evidence="1">The sequence shown here is derived from an EMBL/GenBank/DDBJ whole genome shotgun (WGS) entry which is preliminary data.</text>
</comment>
<protein>
    <recommendedName>
        <fullName evidence="3">TPR repeat protein</fullName>
    </recommendedName>
</protein>
<reference evidence="1 2" key="1">
    <citation type="submission" date="2014-09" db="EMBL/GenBank/DDBJ databases">
        <title>Vibrio maritimus JCM 19240. (C210) whole genome shotgun sequence.</title>
        <authorList>
            <person name="Sawabe T."/>
            <person name="Meirelles P."/>
            <person name="Nakanishi M."/>
            <person name="Sayaka M."/>
            <person name="Hattori M."/>
            <person name="Ohkuma M."/>
        </authorList>
    </citation>
    <scope>NUCLEOTIDE SEQUENCE [LARGE SCALE GENOMIC DNA]</scope>
    <source>
        <strain evidence="1 2">JCM 19240</strain>
    </source>
</reference>
<dbReference type="InterPro" id="IPR020206">
    <property type="entry name" value="Uncharacterised_VP2110"/>
</dbReference>
<dbReference type="AlphaFoldDB" id="A0A090SXB7"/>
<evidence type="ECO:0008006" key="3">
    <source>
        <dbReference type="Google" id="ProtNLM"/>
    </source>
</evidence>
<sequence>MDTAKWEQHTLLADEANQQGELMTAVTHYQAALSESKQMDVTISDSDEFEDLLAIKVMSCHNLADFWRAQGDSDYELKYLQLASEEIMTLIPQCHQVHCDRFISSLGCCKSALVSFLKRHPNPQVAKHVESLQAISDCEIIARFKLQ</sequence>
<evidence type="ECO:0000313" key="2">
    <source>
        <dbReference type="Proteomes" id="UP000029224"/>
    </source>
</evidence>
<keyword evidence="2" id="KW-1185">Reference proteome</keyword>
<reference evidence="1 2" key="2">
    <citation type="submission" date="2014-09" db="EMBL/GenBank/DDBJ databases">
        <authorList>
            <consortium name="NBRP consortium"/>
            <person name="Sawabe T."/>
            <person name="Meirelles P."/>
            <person name="Nakanishi M."/>
            <person name="Sayaka M."/>
            <person name="Hattori M."/>
            <person name="Ohkuma M."/>
        </authorList>
    </citation>
    <scope>NUCLEOTIDE SEQUENCE [LARGE SCALE GENOMIC DNA]</scope>
    <source>
        <strain evidence="1 2">JCM 19240</strain>
    </source>
</reference>
<organism evidence="1 2">
    <name type="scientific">Vibrio maritimus</name>
    <dbReference type="NCBI Taxonomy" id="990268"/>
    <lineage>
        <taxon>Bacteria</taxon>
        <taxon>Pseudomonadati</taxon>
        <taxon>Pseudomonadota</taxon>
        <taxon>Gammaproteobacteria</taxon>
        <taxon>Vibrionales</taxon>
        <taxon>Vibrionaceae</taxon>
        <taxon>Vibrio</taxon>
    </lineage>
</organism>
<accession>A0A090SXB7</accession>
<gene>
    <name evidence="1" type="ORF">JCM19240_4969</name>
</gene>
<dbReference type="Proteomes" id="UP000029224">
    <property type="component" value="Unassembled WGS sequence"/>
</dbReference>
<proteinExistence type="predicted"/>
<name>A0A090SXB7_9VIBR</name>
<dbReference type="Pfam" id="PF10952">
    <property type="entry name" value="DUF2753"/>
    <property type="match status" value="1"/>
</dbReference>
<evidence type="ECO:0000313" key="1">
    <source>
        <dbReference type="EMBL" id="GAL31538.1"/>
    </source>
</evidence>
<dbReference type="OrthoDB" id="5587613at2"/>
<dbReference type="EMBL" id="BBMT01000001">
    <property type="protein sequence ID" value="GAL31538.1"/>
    <property type="molecule type" value="Genomic_DNA"/>
</dbReference>